<feature type="binding site" evidence="12">
    <location>
        <position position="158"/>
    </location>
    <ligand>
        <name>GTP</name>
        <dbReference type="ChEBI" id="CHEBI:37565"/>
    </ligand>
</feature>
<evidence type="ECO:0000256" key="9">
    <source>
        <dbReference type="ARBA" id="ARBA00023150"/>
    </source>
</evidence>
<dbReference type="RefSeq" id="WP_239175136.1">
    <property type="nucleotide sequence ID" value="NZ_BAAAUC010000001.1"/>
</dbReference>
<feature type="binding site" evidence="12">
    <location>
        <position position="15"/>
    </location>
    <ligand>
        <name>GTP</name>
        <dbReference type="ChEBI" id="CHEBI:37565"/>
    </ligand>
</feature>
<evidence type="ECO:0000256" key="4">
    <source>
        <dbReference type="ARBA" id="ARBA00022723"/>
    </source>
</evidence>
<keyword evidence="10 12" id="KW-0456">Lyase</keyword>
<feature type="binding site" evidence="12">
    <location>
        <position position="66"/>
    </location>
    <ligand>
        <name>GTP</name>
        <dbReference type="ChEBI" id="CHEBI:37565"/>
    </ligand>
</feature>
<dbReference type="GO" id="GO:0051539">
    <property type="term" value="F:4 iron, 4 sulfur cluster binding"/>
    <property type="evidence" value="ECO:0007669"/>
    <property type="project" value="UniProtKB-UniRule"/>
</dbReference>
<dbReference type="EMBL" id="BOMH01000036">
    <property type="protein sequence ID" value="GID66725.1"/>
    <property type="molecule type" value="Genomic_DNA"/>
</dbReference>
<keyword evidence="15" id="KW-1185">Reference proteome</keyword>
<accession>A0A919M203</accession>
<feature type="binding site" evidence="12">
    <location>
        <position position="278"/>
    </location>
    <ligand>
        <name>[4Fe-4S] cluster</name>
        <dbReference type="ChEBI" id="CHEBI:49883"/>
        <label>2</label>
        <note>4Fe-4S-substrate</note>
    </ligand>
</feature>
<dbReference type="SUPFAM" id="SSF102114">
    <property type="entry name" value="Radical SAM enzymes"/>
    <property type="match status" value="1"/>
</dbReference>
<feature type="binding site" evidence="12">
    <location>
        <position position="22"/>
    </location>
    <ligand>
        <name>[4Fe-4S] cluster</name>
        <dbReference type="ChEBI" id="CHEBI:49883"/>
        <label>1</label>
        <note>4Fe-4S-S-AdoMet</note>
    </ligand>
</feature>
<feature type="binding site" evidence="12">
    <location>
        <position position="192"/>
    </location>
    <ligand>
        <name>S-adenosyl-L-methionine</name>
        <dbReference type="ChEBI" id="CHEBI:59789"/>
    </ligand>
</feature>
<dbReference type="NCBIfam" id="TIGR02666">
    <property type="entry name" value="moaA"/>
    <property type="match status" value="1"/>
</dbReference>
<dbReference type="EC" id="4.1.99.22" evidence="1 12"/>
<dbReference type="InterPro" id="IPR013483">
    <property type="entry name" value="MoaA"/>
</dbReference>
<dbReference type="SMART" id="SM00729">
    <property type="entry name" value="Elp3"/>
    <property type="match status" value="1"/>
</dbReference>
<dbReference type="PROSITE" id="PS01305">
    <property type="entry name" value="MOAA_NIFB_PQQE"/>
    <property type="match status" value="1"/>
</dbReference>
<dbReference type="AlphaFoldDB" id="A0A919M203"/>
<feature type="domain" description="Radical SAM core" evidence="13">
    <location>
        <begin position="6"/>
        <end position="232"/>
    </location>
</feature>
<dbReference type="GO" id="GO:0006777">
    <property type="term" value="P:Mo-molybdopterin cofactor biosynthetic process"/>
    <property type="evidence" value="ECO:0007669"/>
    <property type="project" value="UniProtKB-UniRule"/>
</dbReference>
<feature type="binding site" evidence="12">
    <location>
        <position position="261"/>
    </location>
    <ligand>
        <name>[4Fe-4S] cluster</name>
        <dbReference type="ChEBI" id="CHEBI:49883"/>
        <label>2</label>
        <note>4Fe-4S-substrate</note>
    </ligand>
</feature>
<feature type="binding site" evidence="12">
    <location>
        <begin position="266"/>
        <end position="268"/>
    </location>
    <ligand>
        <name>GTP</name>
        <dbReference type="ChEBI" id="CHEBI:37565"/>
    </ligand>
</feature>
<organism evidence="14 15">
    <name type="scientific">Actinoplanes cyaneus</name>
    <dbReference type="NCBI Taxonomy" id="52696"/>
    <lineage>
        <taxon>Bacteria</taxon>
        <taxon>Bacillati</taxon>
        <taxon>Actinomycetota</taxon>
        <taxon>Actinomycetes</taxon>
        <taxon>Micromonosporales</taxon>
        <taxon>Micromonosporaceae</taxon>
        <taxon>Actinoplanes</taxon>
    </lineage>
</organism>
<feature type="binding site" evidence="12">
    <location>
        <position position="26"/>
    </location>
    <ligand>
        <name>[4Fe-4S] cluster</name>
        <dbReference type="ChEBI" id="CHEBI:49883"/>
        <label>1</label>
        <note>4Fe-4S-S-AdoMet</note>
    </ligand>
</feature>
<evidence type="ECO:0000259" key="13">
    <source>
        <dbReference type="PROSITE" id="PS51918"/>
    </source>
</evidence>
<feature type="binding site" evidence="12">
    <location>
        <position position="29"/>
    </location>
    <ligand>
        <name>[4Fe-4S] cluster</name>
        <dbReference type="ChEBI" id="CHEBI:49883"/>
        <label>1</label>
        <note>4Fe-4S-S-AdoMet</note>
    </ligand>
</feature>
<evidence type="ECO:0000313" key="14">
    <source>
        <dbReference type="EMBL" id="GID66725.1"/>
    </source>
</evidence>
<name>A0A919M203_9ACTN</name>
<dbReference type="Gene3D" id="3.20.20.70">
    <property type="entry name" value="Aldolase class I"/>
    <property type="match status" value="1"/>
</dbReference>
<feature type="binding site" evidence="12">
    <location>
        <position position="121"/>
    </location>
    <ligand>
        <name>S-adenosyl-L-methionine</name>
        <dbReference type="ChEBI" id="CHEBI:59789"/>
    </ligand>
</feature>
<dbReference type="GO" id="GO:0046872">
    <property type="term" value="F:metal ion binding"/>
    <property type="evidence" value="ECO:0007669"/>
    <property type="project" value="UniProtKB-KW"/>
</dbReference>
<evidence type="ECO:0000256" key="1">
    <source>
        <dbReference type="ARBA" id="ARBA00012167"/>
    </source>
</evidence>
<proteinExistence type="inferred from homology"/>
<keyword evidence="8 12" id="KW-0342">GTP-binding</keyword>
<keyword evidence="7 12" id="KW-0411">Iron-sulfur</keyword>
<comment type="catalytic activity">
    <reaction evidence="11 12">
        <text>GTP + AH2 + S-adenosyl-L-methionine = (8S)-3',8-cyclo-7,8-dihydroguanosine 5'-triphosphate + 5'-deoxyadenosine + L-methionine + A + H(+)</text>
        <dbReference type="Rhea" id="RHEA:49576"/>
        <dbReference type="ChEBI" id="CHEBI:13193"/>
        <dbReference type="ChEBI" id="CHEBI:15378"/>
        <dbReference type="ChEBI" id="CHEBI:17319"/>
        <dbReference type="ChEBI" id="CHEBI:17499"/>
        <dbReference type="ChEBI" id="CHEBI:37565"/>
        <dbReference type="ChEBI" id="CHEBI:57844"/>
        <dbReference type="ChEBI" id="CHEBI:59789"/>
        <dbReference type="ChEBI" id="CHEBI:131766"/>
        <dbReference type="EC" id="4.1.99.22"/>
    </reaction>
</comment>
<dbReference type="CDD" id="cd01335">
    <property type="entry name" value="Radical_SAM"/>
    <property type="match status" value="1"/>
</dbReference>
<dbReference type="InterPro" id="IPR013785">
    <property type="entry name" value="Aldolase_TIM"/>
</dbReference>
<evidence type="ECO:0000256" key="6">
    <source>
        <dbReference type="ARBA" id="ARBA00023004"/>
    </source>
</evidence>
<comment type="similarity">
    <text evidence="12">Belongs to the radical SAM superfamily. MoaA family.</text>
</comment>
<feature type="binding site" evidence="12">
    <location>
        <position position="264"/>
    </location>
    <ligand>
        <name>[4Fe-4S] cluster</name>
        <dbReference type="ChEBI" id="CHEBI:49883"/>
        <label>2</label>
        <note>4Fe-4S-substrate</note>
    </ligand>
</feature>
<reference evidence="14" key="1">
    <citation type="submission" date="2021-01" db="EMBL/GenBank/DDBJ databases">
        <title>Whole genome shotgun sequence of Actinoplanes cyaneus NBRC 14990.</title>
        <authorList>
            <person name="Komaki H."/>
            <person name="Tamura T."/>
        </authorList>
    </citation>
    <scope>NUCLEOTIDE SEQUENCE</scope>
    <source>
        <strain evidence="14">NBRC 14990</strain>
    </source>
</reference>
<evidence type="ECO:0000313" key="15">
    <source>
        <dbReference type="Proteomes" id="UP000619479"/>
    </source>
</evidence>
<dbReference type="InterPro" id="IPR006638">
    <property type="entry name" value="Elp3/MiaA/NifB-like_rSAM"/>
</dbReference>
<evidence type="ECO:0000256" key="10">
    <source>
        <dbReference type="ARBA" id="ARBA00023239"/>
    </source>
</evidence>
<sequence length="334" mass="36661">MMLADRFGRVATDLRVSLTDRCNLRCTYCMPAEGLAWMPQPEQLTDDEVVRLVRIAVEQLGITEVRFTGGEPLIRRGLVGIIAETARLTPRPRLSVTTNGIGLDRLAPALRDAGLDRVNVSLDTLDPGRFHTLTRRDRHADVLSGLRAAAEAGLTPVKINTVLMRGVNDDEAPALLRFALEHGYQLRFIEQMPLDAQHQWDRHTMVTAEEILAALKPFDLRPDDVSRGTAPAETWLVPGHVDAAGEPARVGVIGSVTRPFCGDCDRTRLTADGQVRNCLFATDESDLRKLLRDGAPDTEIAEAWRVAMRGKRAGHGIDDPAFLQPARPMSAIGG</sequence>
<comment type="function">
    <text evidence="12">Catalyzes the cyclization of GTP to (8S)-3',8-cyclo-7,8-dihydroguanosine 5'-triphosphate.</text>
</comment>
<comment type="pathway">
    <text evidence="12">Cofactor biosynthesis; molybdopterin biosynthesis.</text>
</comment>
<dbReference type="InterPro" id="IPR050105">
    <property type="entry name" value="MoCo_biosynth_MoaA/MoaC"/>
</dbReference>
<evidence type="ECO:0000256" key="12">
    <source>
        <dbReference type="HAMAP-Rule" id="MF_01225"/>
    </source>
</evidence>
<dbReference type="Pfam" id="PF04055">
    <property type="entry name" value="Radical_SAM"/>
    <property type="match status" value="1"/>
</dbReference>
<dbReference type="GO" id="GO:0005525">
    <property type="term" value="F:GTP binding"/>
    <property type="evidence" value="ECO:0007669"/>
    <property type="project" value="UniProtKB-UniRule"/>
</dbReference>
<dbReference type="Pfam" id="PF06463">
    <property type="entry name" value="Mob_synth_C"/>
    <property type="match status" value="1"/>
</dbReference>
<feature type="binding site" evidence="12">
    <location>
        <position position="28"/>
    </location>
    <ligand>
        <name>S-adenosyl-L-methionine</name>
        <dbReference type="ChEBI" id="CHEBI:59789"/>
    </ligand>
</feature>
<dbReference type="InterPro" id="IPR010505">
    <property type="entry name" value="MoaA_twitch"/>
</dbReference>
<dbReference type="InterPro" id="IPR007197">
    <property type="entry name" value="rSAM"/>
</dbReference>
<evidence type="ECO:0000256" key="11">
    <source>
        <dbReference type="ARBA" id="ARBA00048697"/>
    </source>
</evidence>
<keyword evidence="6 12" id="KW-0408">Iron</keyword>
<protein>
    <recommendedName>
        <fullName evidence="1 12">GTP 3',8-cyclase</fullName>
        <ecNumber evidence="1 12">4.1.99.22</ecNumber>
    </recommendedName>
    <alternativeName>
        <fullName evidence="12">Molybdenum cofactor biosynthesis protein A</fullName>
    </alternativeName>
</protein>
<keyword evidence="9 12" id="KW-0501">Molybdenum cofactor biosynthesis</keyword>
<dbReference type="GO" id="GO:0061799">
    <property type="term" value="F:cyclic pyranopterin monophosphate synthase activity"/>
    <property type="evidence" value="ECO:0007669"/>
    <property type="project" value="TreeGrafter"/>
</dbReference>
<dbReference type="PROSITE" id="PS51918">
    <property type="entry name" value="RADICAL_SAM"/>
    <property type="match status" value="1"/>
</dbReference>
<dbReference type="SFLD" id="SFLDG01067">
    <property type="entry name" value="SPASM/twitch_domain_containing"/>
    <property type="match status" value="1"/>
</dbReference>
<dbReference type="InterPro" id="IPR000385">
    <property type="entry name" value="MoaA_NifB_PqqE_Fe-S-bd_CS"/>
</dbReference>
<keyword evidence="2 12" id="KW-0004">4Fe-4S</keyword>
<evidence type="ECO:0000256" key="3">
    <source>
        <dbReference type="ARBA" id="ARBA00022691"/>
    </source>
</evidence>
<dbReference type="Proteomes" id="UP000619479">
    <property type="component" value="Unassembled WGS sequence"/>
</dbReference>
<dbReference type="SFLD" id="SFLDS00029">
    <property type="entry name" value="Radical_SAM"/>
    <property type="match status" value="1"/>
</dbReference>
<dbReference type="HAMAP" id="MF_01225_B">
    <property type="entry name" value="MoaA_B"/>
    <property type="match status" value="1"/>
</dbReference>
<dbReference type="GO" id="GO:0061798">
    <property type="term" value="F:GTP 3',8'-cyclase activity"/>
    <property type="evidence" value="ECO:0007669"/>
    <property type="project" value="UniProtKB-UniRule"/>
</dbReference>
<dbReference type="InterPro" id="IPR058240">
    <property type="entry name" value="rSAM_sf"/>
</dbReference>
<keyword evidence="4 12" id="KW-0479">Metal-binding</keyword>
<dbReference type="SFLD" id="SFLDG01386">
    <property type="entry name" value="main_SPASM_domain-containing"/>
    <property type="match status" value="1"/>
</dbReference>
<feature type="binding site" evidence="12">
    <location>
        <position position="70"/>
    </location>
    <ligand>
        <name>S-adenosyl-L-methionine</name>
        <dbReference type="ChEBI" id="CHEBI:59789"/>
    </ligand>
</feature>
<comment type="cofactor">
    <cofactor evidence="12">
        <name>[4Fe-4S] cluster</name>
        <dbReference type="ChEBI" id="CHEBI:49883"/>
    </cofactor>
    <text evidence="12">Binds 2 [4Fe-4S] clusters. Binds 1 [4Fe-4S] cluster coordinated with 3 cysteines and an exchangeable S-adenosyl-L-methionine and 1 [4Fe-4S] cluster coordinated with 3 cysteines and the GTP-derived substrate.</text>
</comment>
<dbReference type="SFLD" id="SFLDG01383">
    <property type="entry name" value="cyclic_pyranopterin_phosphate"/>
    <property type="match status" value="1"/>
</dbReference>
<evidence type="ECO:0000256" key="7">
    <source>
        <dbReference type="ARBA" id="ARBA00023014"/>
    </source>
</evidence>
<keyword evidence="3 12" id="KW-0949">S-adenosyl-L-methionine</keyword>
<feature type="binding site" evidence="12">
    <location>
        <position position="97"/>
    </location>
    <ligand>
        <name>GTP</name>
        <dbReference type="ChEBI" id="CHEBI:37565"/>
    </ligand>
</feature>
<evidence type="ECO:0000256" key="8">
    <source>
        <dbReference type="ARBA" id="ARBA00023134"/>
    </source>
</evidence>
<dbReference type="PANTHER" id="PTHR22960">
    <property type="entry name" value="MOLYBDOPTERIN COFACTOR SYNTHESIS PROTEIN A"/>
    <property type="match status" value="1"/>
</dbReference>
<dbReference type="PANTHER" id="PTHR22960:SF0">
    <property type="entry name" value="MOLYBDENUM COFACTOR BIOSYNTHESIS PROTEIN 1"/>
    <property type="match status" value="1"/>
</dbReference>
<evidence type="ECO:0000256" key="2">
    <source>
        <dbReference type="ARBA" id="ARBA00022485"/>
    </source>
</evidence>
<dbReference type="GO" id="GO:1904047">
    <property type="term" value="F:S-adenosyl-L-methionine binding"/>
    <property type="evidence" value="ECO:0007669"/>
    <property type="project" value="UniProtKB-UniRule"/>
</dbReference>
<dbReference type="InterPro" id="IPR040064">
    <property type="entry name" value="MoaA-like"/>
</dbReference>
<evidence type="ECO:0000256" key="5">
    <source>
        <dbReference type="ARBA" id="ARBA00022741"/>
    </source>
</evidence>
<keyword evidence="5 12" id="KW-0547">Nucleotide-binding</keyword>
<dbReference type="CDD" id="cd21117">
    <property type="entry name" value="Twitch_MoaA"/>
    <property type="match status" value="1"/>
</dbReference>
<gene>
    <name evidence="12 14" type="primary">moaA</name>
    <name evidence="14" type="ORF">Acy02nite_46060</name>
</gene>
<comment type="caution">
    <text evidence="14">The sequence shown here is derived from an EMBL/GenBank/DDBJ whole genome shotgun (WGS) entry which is preliminary data.</text>
</comment>
<comment type="subunit">
    <text evidence="12">Monomer and homodimer.</text>
</comment>